<proteinExistence type="predicted"/>
<feature type="signal peptide" evidence="1">
    <location>
        <begin position="1"/>
        <end position="17"/>
    </location>
</feature>
<evidence type="ECO:0000256" key="1">
    <source>
        <dbReference type="SAM" id="SignalP"/>
    </source>
</evidence>
<evidence type="ECO:0000313" key="2">
    <source>
        <dbReference type="EMBL" id="MBW63231.1"/>
    </source>
</evidence>
<reference evidence="2" key="1">
    <citation type="submission" date="2018-01" db="EMBL/GenBank/DDBJ databases">
        <title>An insight into the sialome of Amazonian anophelines.</title>
        <authorList>
            <person name="Ribeiro J.M."/>
            <person name="Scarpassa V."/>
            <person name="Calvo E."/>
        </authorList>
    </citation>
    <scope>NUCLEOTIDE SEQUENCE</scope>
    <source>
        <tissue evidence="2">Salivary glands</tissue>
    </source>
</reference>
<dbReference type="AlphaFoldDB" id="A0A2M4CDJ3"/>
<dbReference type="EMBL" id="GGFJ01014090">
    <property type="protein sequence ID" value="MBW63231.1"/>
    <property type="molecule type" value="Transcribed_RNA"/>
</dbReference>
<keyword evidence="1" id="KW-0732">Signal</keyword>
<sequence>MVMMMMMLIIHTYIARACVCAFYRTRTPLSAPTTLALLCRVTCACVSASVQQRLPCPEMGILFLFRSLYGITPR</sequence>
<organism evidence="2">
    <name type="scientific">Anopheles marajoara</name>
    <dbReference type="NCBI Taxonomy" id="58244"/>
    <lineage>
        <taxon>Eukaryota</taxon>
        <taxon>Metazoa</taxon>
        <taxon>Ecdysozoa</taxon>
        <taxon>Arthropoda</taxon>
        <taxon>Hexapoda</taxon>
        <taxon>Insecta</taxon>
        <taxon>Pterygota</taxon>
        <taxon>Neoptera</taxon>
        <taxon>Endopterygota</taxon>
        <taxon>Diptera</taxon>
        <taxon>Nematocera</taxon>
        <taxon>Culicoidea</taxon>
        <taxon>Culicidae</taxon>
        <taxon>Anophelinae</taxon>
        <taxon>Anopheles</taxon>
    </lineage>
</organism>
<accession>A0A2M4CDJ3</accession>
<protein>
    <submittedName>
        <fullName evidence="2">Putative secreted protein</fullName>
    </submittedName>
</protein>
<feature type="chain" id="PRO_5014928184" evidence="1">
    <location>
        <begin position="18"/>
        <end position="74"/>
    </location>
</feature>
<name>A0A2M4CDJ3_9DIPT</name>